<protein>
    <submittedName>
        <fullName evidence="5">GPP34 family phosphoprotein</fullName>
    </submittedName>
</protein>
<evidence type="ECO:0000256" key="3">
    <source>
        <dbReference type="ARBA" id="ARBA00023121"/>
    </source>
</evidence>
<dbReference type="GO" id="GO:0070273">
    <property type="term" value="F:phosphatidylinositol-4-phosphate binding"/>
    <property type="evidence" value="ECO:0007669"/>
    <property type="project" value="InterPro"/>
</dbReference>
<comment type="caution">
    <text evidence="5">The sequence shown here is derived from an EMBL/GenBank/DDBJ whole genome shotgun (WGS) entry which is preliminary data.</text>
</comment>
<name>A0A4R1CE85_9ACTN</name>
<keyword evidence="4" id="KW-0472">Membrane</keyword>
<dbReference type="InterPro" id="IPR038261">
    <property type="entry name" value="GPP34-like_sf"/>
</dbReference>
<keyword evidence="3" id="KW-0446">Lipid-binding</keyword>
<evidence type="ECO:0000256" key="1">
    <source>
        <dbReference type="ARBA" id="ARBA00004255"/>
    </source>
</evidence>
<dbReference type="GO" id="GO:0012505">
    <property type="term" value="C:endomembrane system"/>
    <property type="evidence" value="ECO:0007669"/>
    <property type="project" value="UniProtKB-ARBA"/>
</dbReference>
<dbReference type="AlphaFoldDB" id="A0A4R1CE85"/>
<dbReference type="OrthoDB" id="4962633at2"/>
<accession>A0A4R1CE85</accession>
<reference evidence="5 6" key="1">
    <citation type="submission" date="2019-03" db="EMBL/GenBank/DDBJ databases">
        <authorList>
            <person name="Kim M.K.M."/>
        </authorList>
    </citation>
    <scope>NUCLEOTIDE SEQUENCE [LARGE SCALE GENOMIC DNA]</scope>
    <source>
        <strain evidence="5 6">18JY15-6</strain>
    </source>
</reference>
<keyword evidence="6" id="KW-1185">Reference proteome</keyword>
<evidence type="ECO:0000256" key="2">
    <source>
        <dbReference type="ARBA" id="ARBA00023034"/>
    </source>
</evidence>
<organism evidence="5 6">
    <name type="scientific">Nocardioides jejuensis</name>
    <dbReference type="NCBI Taxonomy" id="2502782"/>
    <lineage>
        <taxon>Bacteria</taxon>
        <taxon>Bacillati</taxon>
        <taxon>Actinomycetota</taxon>
        <taxon>Actinomycetes</taxon>
        <taxon>Propionibacteriales</taxon>
        <taxon>Nocardioidaceae</taxon>
        <taxon>Nocardioides</taxon>
    </lineage>
</organism>
<dbReference type="GO" id="GO:0005737">
    <property type="term" value="C:cytoplasm"/>
    <property type="evidence" value="ECO:0007669"/>
    <property type="project" value="UniProtKB-ARBA"/>
</dbReference>
<dbReference type="Pfam" id="PF05719">
    <property type="entry name" value="GPP34"/>
    <property type="match status" value="1"/>
</dbReference>
<evidence type="ECO:0000256" key="4">
    <source>
        <dbReference type="ARBA" id="ARBA00023136"/>
    </source>
</evidence>
<dbReference type="Proteomes" id="UP000295453">
    <property type="component" value="Unassembled WGS sequence"/>
</dbReference>
<sequence>MRPGYRPLHAAHMTTTTDLALIALDPTTGKRRLGTYGEIVLGGAALKDLLLAGRLSVAGEGKKALVSVADPTPTGIAHLDAALARLTSRTKPLKSRDAVTRLGRKLPITTYEALVADGLVEAHPTTVLGLFPSPRYVALPQARRDELVAGVRAVLLGERAPDERLGTLGALLGAGRQVKLVVPKERRKEAEKRAKTLADGDWASEAVRAAVKASEDAMMIAVLAATTTAGAGAAS</sequence>
<evidence type="ECO:0000313" key="5">
    <source>
        <dbReference type="EMBL" id="TCJ29400.1"/>
    </source>
</evidence>
<gene>
    <name evidence="5" type="ORF">EPD65_06675</name>
</gene>
<comment type="subcellular location">
    <subcellularLocation>
        <location evidence="1">Golgi apparatus membrane</location>
        <topology evidence="1">Peripheral membrane protein</topology>
        <orientation evidence="1">Cytoplasmic side</orientation>
    </subcellularLocation>
</comment>
<dbReference type="InterPro" id="IPR008628">
    <property type="entry name" value="GPP34-like"/>
</dbReference>
<keyword evidence="2" id="KW-0333">Golgi apparatus</keyword>
<dbReference type="Gene3D" id="1.10.3630.10">
    <property type="entry name" value="yeast vps74-n-term truncation variant domain like"/>
    <property type="match status" value="1"/>
</dbReference>
<evidence type="ECO:0000313" key="6">
    <source>
        <dbReference type="Proteomes" id="UP000295453"/>
    </source>
</evidence>
<proteinExistence type="predicted"/>
<dbReference type="EMBL" id="SJZJ01000008">
    <property type="protein sequence ID" value="TCJ29400.1"/>
    <property type="molecule type" value="Genomic_DNA"/>
</dbReference>